<evidence type="ECO:0000313" key="3">
    <source>
        <dbReference type="Proteomes" id="UP000235748"/>
    </source>
</evidence>
<comment type="caution">
    <text evidence="2">The sequence shown here is derived from an EMBL/GenBank/DDBJ whole genome shotgun (WGS) entry which is preliminary data.</text>
</comment>
<dbReference type="AlphaFoldDB" id="A0A2N6QHH5"/>
<protein>
    <submittedName>
        <fullName evidence="2">Uncharacterized protein</fullName>
    </submittedName>
</protein>
<evidence type="ECO:0000313" key="2">
    <source>
        <dbReference type="EMBL" id="PMC19000.1"/>
    </source>
</evidence>
<name>A0A2N6QHH5_9STAP</name>
<keyword evidence="1" id="KW-1133">Transmembrane helix</keyword>
<feature type="transmembrane region" description="Helical" evidence="1">
    <location>
        <begin position="34"/>
        <end position="55"/>
    </location>
</feature>
<evidence type="ECO:0000256" key="1">
    <source>
        <dbReference type="SAM" id="Phobius"/>
    </source>
</evidence>
<proteinExistence type="predicted"/>
<accession>A0A2N6QHH5</accession>
<sequence>MKSLFYAVNVINYLILVALLIINYHNLSYSGLNIVTYFMAASLVLLVISLGYYFYAKKDVGLVSMFINIVNLCLIGPMLLVFLF</sequence>
<keyword evidence="1" id="KW-0812">Transmembrane</keyword>
<dbReference type="STRING" id="170573.GCA_001076995_01700"/>
<gene>
    <name evidence="2" type="ORF">CJ235_06955</name>
</gene>
<feature type="transmembrane region" description="Helical" evidence="1">
    <location>
        <begin position="6"/>
        <end position="22"/>
    </location>
</feature>
<dbReference type="EMBL" id="PNGG01000003">
    <property type="protein sequence ID" value="PMC19000.1"/>
    <property type="molecule type" value="Genomic_DNA"/>
</dbReference>
<keyword evidence="1" id="KW-0472">Membrane</keyword>
<dbReference type="Proteomes" id="UP000235748">
    <property type="component" value="Unassembled WGS sequence"/>
</dbReference>
<reference evidence="2 3" key="1">
    <citation type="submission" date="2017-09" db="EMBL/GenBank/DDBJ databases">
        <title>Bacterial strain isolated from the female urinary microbiota.</title>
        <authorList>
            <person name="Thomas-White K."/>
            <person name="Kumar N."/>
            <person name="Forster S."/>
            <person name="Putonti C."/>
            <person name="Lawley T."/>
            <person name="Wolfe A.J."/>
        </authorList>
    </citation>
    <scope>NUCLEOTIDE SEQUENCE [LARGE SCALE GENOMIC DNA]</scope>
    <source>
        <strain evidence="2 3">UMB0834</strain>
    </source>
</reference>
<organism evidence="2 3">
    <name type="scientific">Staphylococcus pettenkoferi</name>
    <dbReference type="NCBI Taxonomy" id="170573"/>
    <lineage>
        <taxon>Bacteria</taxon>
        <taxon>Bacillati</taxon>
        <taxon>Bacillota</taxon>
        <taxon>Bacilli</taxon>
        <taxon>Bacillales</taxon>
        <taxon>Staphylococcaceae</taxon>
        <taxon>Staphylococcus</taxon>
    </lineage>
</organism>
<feature type="transmembrane region" description="Helical" evidence="1">
    <location>
        <begin position="61"/>
        <end position="83"/>
    </location>
</feature>